<feature type="domain" description="Prolyl 4-hydroxylase alpha subunit" evidence="6">
    <location>
        <begin position="79"/>
        <end position="289"/>
    </location>
</feature>
<reference evidence="7" key="1">
    <citation type="submission" date="2018-03" db="EMBL/GenBank/DDBJ databases">
        <authorList>
            <person name="Guldener U."/>
        </authorList>
    </citation>
    <scope>NUCLEOTIDE SEQUENCE</scope>
</reference>
<keyword evidence="4" id="KW-0560">Oxidoreductase</keyword>
<dbReference type="GO" id="GO:0005783">
    <property type="term" value="C:endoplasmic reticulum"/>
    <property type="evidence" value="ECO:0007669"/>
    <property type="project" value="TreeGrafter"/>
</dbReference>
<name>A0AAE8N4A9_9PEZI</name>
<comment type="cofactor">
    <cofactor evidence="1">
        <name>L-ascorbate</name>
        <dbReference type="ChEBI" id="CHEBI:38290"/>
    </cofactor>
</comment>
<evidence type="ECO:0000256" key="3">
    <source>
        <dbReference type="ARBA" id="ARBA00022964"/>
    </source>
</evidence>
<evidence type="ECO:0000256" key="5">
    <source>
        <dbReference type="ARBA" id="ARBA00023004"/>
    </source>
</evidence>
<dbReference type="GO" id="GO:0031418">
    <property type="term" value="F:L-ascorbic acid binding"/>
    <property type="evidence" value="ECO:0007669"/>
    <property type="project" value="InterPro"/>
</dbReference>
<evidence type="ECO:0000313" key="8">
    <source>
        <dbReference type="Proteomes" id="UP001187682"/>
    </source>
</evidence>
<organism evidence="7 8">
    <name type="scientific">Cephalotrichum gorgonifer</name>
    <dbReference type="NCBI Taxonomy" id="2041049"/>
    <lineage>
        <taxon>Eukaryota</taxon>
        <taxon>Fungi</taxon>
        <taxon>Dikarya</taxon>
        <taxon>Ascomycota</taxon>
        <taxon>Pezizomycotina</taxon>
        <taxon>Sordariomycetes</taxon>
        <taxon>Hypocreomycetidae</taxon>
        <taxon>Microascales</taxon>
        <taxon>Microascaceae</taxon>
        <taxon>Cephalotrichum</taxon>
    </lineage>
</organism>
<accession>A0AAE8N4A9</accession>
<dbReference type="Proteomes" id="UP001187682">
    <property type="component" value="Unassembled WGS sequence"/>
</dbReference>
<protein>
    <recommendedName>
        <fullName evidence="6">Prolyl 4-hydroxylase alpha subunit domain-containing protein</fullName>
    </recommendedName>
</protein>
<evidence type="ECO:0000256" key="4">
    <source>
        <dbReference type="ARBA" id="ARBA00023002"/>
    </source>
</evidence>
<proteinExistence type="predicted"/>
<evidence type="ECO:0000313" key="7">
    <source>
        <dbReference type="EMBL" id="SPO04585.1"/>
    </source>
</evidence>
<evidence type="ECO:0000256" key="2">
    <source>
        <dbReference type="ARBA" id="ARBA00022723"/>
    </source>
</evidence>
<keyword evidence="8" id="KW-1185">Reference proteome</keyword>
<evidence type="ECO:0000256" key="1">
    <source>
        <dbReference type="ARBA" id="ARBA00001961"/>
    </source>
</evidence>
<dbReference type="GO" id="GO:0004656">
    <property type="term" value="F:procollagen-proline 4-dioxygenase activity"/>
    <property type="evidence" value="ECO:0007669"/>
    <property type="project" value="TreeGrafter"/>
</dbReference>
<evidence type="ECO:0000259" key="6">
    <source>
        <dbReference type="SMART" id="SM00702"/>
    </source>
</evidence>
<dbReference type="PANTHER" id="PTHR10869">
    <property type="entry name" value="PROLYL 4-HYDROXYLASE ALPHA SUBUNIT"/>
    <property type="match status" value="1"/>
</dbReference>
<dbReference type="AlphaFoldDB" id="A0AAE8N4A9"/>
<dbReference type="PANTHER" id="PTHR10869:SF242">
    <property type="entry name" value="PROLYL 4-HYDROXYLASE ALPHA SUBUNIT DOMAIN-CONTAINING PROTEIN"/>
    <property type="match status" value="1"/>
</dbReference>
<keyword evidence="5" id="KW-0408">Iron</keyword>
<dbReference type="InterPro" id="IPR044862">
    <property type="entry name" value="Pro_4_hyd_alph_FE2OG_OXY"/>
</dbReference>
<dbReference type="SMART" id="SM00702">
    <property type="entry name" value="P4Hc"/>
    <property type="match status" value="1"/>
</dbReference>
<dbReference type="InterPro" id="IPR006620">
    <property type="entry name" value="Pro_4_hyd_alph"/>
</dbReference>
<gene>
    <name evidence="7" type="ORF">DNG_07270</name>
</gene>
<dbReference type="InterPro" id="IPR045054">
    <property type="entry name" value="P4HA-like"/>
</dbReference>
<dbReference type="EMBL" id="ONZQ02000010">
    <property type="protein sequence ID" value="SPO04585.1"/>
    <property type="molecule type" value="Genomic_DNA"/>
</dbReference>
<dbReference type="Gene3D" id="2.60.120.620">
    <property type="entry name" value="q2cbj1_9rhob like domain"/>
    <property type="match status" value="1"/>
</dbReference>
<dbReference type="GO" id="GO:0005506">
    <property type="term" value="F:iron ion binding"/>
    <property type="evidence" value="ECO:0007669"/>
    <property type="project" value="InterPro"/>
</dbReference>
<comment type="caution">
    <text evidence="7">The sequence shown here is derived from an EMBL/GenBank/DDBJ whole genome shotgun (WGS) entry which is preliminary data.</text>
</comment>
<dbReference type="Pfam" id="PF13640">
    <property type="entry name" value="2OG-FeII_Oxy_3"/>
    <property type="match status" value="1"/>
</dbReference>
<keyword evidence="3" id="KW-0223">Dioxygenase</keyword>
<keyword evidence="2" id="KW-0479">Metal-binding</keyword>
<sequence length="315" mass="34512">MAWTSTAATFSAGIAVALLAMTPSPFTTLRTSVLSPLTHLESSLWPPATTNTTTATGAALAPFVCSAHPYTTQIVSTEPLVIYIHDFLSPTEISTLLSLGADLFKPSTTTKRGRSTKDTSRTSWSAALPLSSDAVQCVLSRAEAFMGTMHAPGRDDIGAPQLVRYRPGQKFDLHHDWYPRPQRSMADGERGRDRRWNRPASFFAVLEDGCEGGETYFPHVRDVAPQERAAEGRFPWRAHEEGGLAFRPVAGNALFWVNLFANGTGDGRTRHAGLPVTDGVKTAMNIWPKQYVGKDAWEEMVSKEVTEKEGREGME</sequence>